<evidence type="ECO:0000256" key="1">
    <source>
        <dbReference type="SAM" id="MobiDB-lite"/>
    </source>
</evidence>
<dbReference type="RefSeq" id="XP_025494118.1">
    <property type="nucleotide sequence ID" value="XM_025634653.1"/>
</dbReference>
<feature type="region of interest" description="Disordered" evidence="1">
    <location>
        <begin position="43"/>
        <end position="66"/>
    </location>
</feature>
<dbReference type="VEuPathDB" id="FungiDB:BO82DRAFT_352307"/>
<protein>
    <recommendedName>
        <fullName evidence="5">Secreted protein</fullName>
    </recommendedName>
</protein>
<feature type="signal peptide" evidence="2">
    <location>
        <begin position="1"/>
        <end position="21"/>
    </location>
</feature>
<reference evidence="3 4" key="1">
    <citation type="submission" date="2016-12" db="EMBL/GenBank/DDBJ databases">
        <title>The genomes of Aspergillus section Nigri reveals drivers in fungal speciation.</title>
        <authorList>
            <consortium name="DOE Joint Genome Institute"/>
            <person name="Vesth T.C."/>
            <person name="Nybo J."/>
            <person name="Theobald S."/>
            <person name="Brandl J."/>
            <person name="Frisvad J.C."/>
            <person name="Nielsen K.F."/>
            <person name="Lyhne E.K."/>
            <person name="Kogle M.E."/>
            <person name="Kuo A."/>
            <person name="Riley R."/>
            <person name="Clum A."/>
            <person name="Nolan M."/>
            <person name="Lipzen A."/>
            <person name="Salamov A."/>
            <person name="Henrissat B."/>
            <person name="Wiebenga A."/>
            <person name="De Vries R.P."/>
            <person name="Grigoriev I.V."/>
            <person name="Mortensen U.H."/>
            <person name="Andersen M.R."/>
            <person name="Baker S.E."/>
        </authorList>
    </citation>
    <scope>NUCLEOTIDE SEQUENCE [LARGE SCALE GENOMIC DNA]</scope>
    <source>
        <strain evidence="3 4">CBS 121591</strain>
    </source>
</reference>
<organism evidence="3 4">
    <name type="scientific">Aspergillus uvarum CBS 121591</name>
    <dbReference type="NCBI Taxonomy" id="1448315"/>
    <lineage>
        <taxon>Eukaryota</taxon>
        <taxon>Fungi</taxon>
        <taxon>Dikarya</taxon>
        <taxon>Ascomycota</taxon>
        <taxon>Pezizomycotina</taxon>
        <taxon>Eurotiomycetes</taxon>
        <taxon>Eurotiomycetidae</taxon>
        <taxon>Eurotiales</taxon>
        <taxon>Aspergillaceae</taxon>
        <taxon>Aspergillus</taxon>
        <taxon>Aspergillus subgen. Circumdati</taxon>
    </lineage>
</organism>
<sequence length="77" mass="8800">MVEGKAKLGMHLLLCFHSLAANECWETSKRQQNCFSWFDGEQEGRNRTVCPPSELQSDEKREDSAEEEVLLIEIDVG</sequence>
<dbReference type="Proteomes" id="UP000248340">
    <property type="component" value="Unassembled WGS sequence"/>
</dbReference>
<feature type="chain" id="PRO_5016290815" description="Secreted protein" evidence="2">
    <location>
        <begin position="22"/>
        <end position="77"/>
    </location>
</feature>
<accession>A0A319D7H5</accession>
<evidence type="ECO:0000313" key="3">
    <source>
        <dbReference type="EMBL" id="PYH83918.1"/>
    </source>
</evidence>
<evidence type="ECO:0000256" key="2">
    <source>
        <dbReference type="SAM" id="SignalP"/>
    </source>
</evidence>
<evidence type="ECO:0008006" key="5">
    <source>
        <dbReference type="Google" id="ProtNLM"/>
    </source>
</evidence>
<keyword evidence="2" id="KW-0732">Signal</keyword>
<keyword evidence="4" id="KW-1185">Reference proteome</keyword>
<dbReference type="EMBL" id="KZ821686">
    <property type="protein sequence ID" value="PYH83918.1"/>
    <property type="molecule type" value="Genomic_DNA"/>
</dbReference>
<name>A0A319D7H5_9EURO</name>
<dbReference type="GeneID" id="37137394"/>
<dbReference type="AlphaFoldDB" id="A0A319D7H5"/>
<gene>
    <name evidence="3" type="ORF">BO82DRAFT_352307</name>
</gene>
<evidence type="ECO:0000313" key="4">
    <source>
        <dbReference type="Proteomes" id="UP000248340"/>
    </source>
</evidence>
<proteinExistence type="predicted"/>